<evidence type="ECO:0000256" key="4">
    <source>
        <dbReference type="ARBA" id="ARBA00018543"/>
    </source>
</evidence>
<dbReference type="GO" id="GO:0005739">
    <property type="term" value="C:mitochondrion"/>
    <property type="evidence" value="ECO:0007669"/>
    <property type="project" value="TreeGrafter"/>
</dbReference>
<organism evidence="12 13">
    <name type="scientific">Penicillium salamii</name>
    <dbReference type="NCBI Taxonomy" id="1612424"/>
    <lineage>
        <taxon>Eukaryota</taxon>
        <taxon>Fungi</taxon>
        <taxon>Dikarya</taxon>
        <taxon>Ascomycota</taxon>
        <taxon>Pezizomycotina</taxon>
        <taxon>Eurotiomycetes</taxon>
        <taxon>Eurotiomycetidae</taxon>
        <taxon>Eurotiales</taxon>
        <taxon>Aspergillaceae</taxon>
        <taxon>Penicillium</taxon>
    </lineage>
</organism>
<keyword evidence="6" id="KW-0808">Transferase</keyword>
<dbReference type="EMBL" id="CAJVPD010000228">
    <property type="protein sequence ID" value="CAG8372963.1"/>
    <property type="molecule type" value="Genomic_DNA"/>
</dbReference>
<evidence type="ECO:0000256" key="6">
    <source>
        <dbReference type="ARBA" id="ARBA00022679"/>
    </source>
</evidence>
<dbReference type="InterPro" id="IPR015421">
    <property type="entry name" value="PyrdxlP-dep_Trfase_major"/>
</dbReference>
<keyword evidence="7 11" id="KW-0663">Pyridoxal phosphate</keyword>
<dbReference type="InterPro" id="IPR005814">
    <property type="entry name" value="Aminotrans_3"/>
</dbReference>
<protein>
    <recommendedName>
        <fullName evidence="4">4-aminobutyrate aminotransferase</fullName>
        <ecNumber evidence="3">2.6.1.19</ecNumber>
    </recommendedName>
    <alternativeName>
        <fullName evidence="9">GABA aminotransferase</fullName>
    </alternativeName>
    <alternativeName>
        <fullName evidence="8">Gamma-amino-N-butyrate transaminase</fullName>
    </alternativeName>
</protein>
<comment type="similarity">
    <text evidence="2 11">Belongs to the class-III pyridoxal-phosphate-dependent aminotransferase family.</text>
</comment>
<keyword evidence="5" id="KW-0032">Aminotransferase</keyword>
<comment type="cofactor">
    <cofactor evidence="1">
        <name>pyridoxal 5'-phosphate</name>
        <dbReference type="ChEBI" id="CHEBI:597326"/>
    </cofactor>
</comment>
<evidence type="ECO:0000313" key="13">
    <source>
        <dbReference type="Proteomes" id="UP001152592"/>
    </source>
</evidence>
<evidence type="ECO:0000256" key="1">
    <source>
        <dbReference type="ARBA" id="ARBA00001933"/>
    </source>
</evidence>
<dbReference type="FunFam" id="3.40.640.10:FF:000073">
    <property type="entry name" value="Probable 4-aminobutyrate aminotransferase"/>
    <property type="match status" value="1"/>
</dbReference>
<dbReference type="GO" id="GO:0034386">
    <property type="term" value="F:4-aminobutyrate:2-oxoglutarate transaminase activity"/>
    <property type="evidence" value="ECO:0007669"/>
    <property type="project" value="UniProtKB-EC"/>
</dbReference>
<dbReference type="OrthoDB" id="3971593at2759"/>
<comment type="caution">
    <text evidence="12">The sequence shown here is derived from an EMBL/GenBank/DDBJ whole genome shotgun (WGS) entry which is preliminary data.</text>
</comment>
<dbReference type="EC" id="2.6.1.19" evidence="3"/>
<dbReference type="GO" id="GO:0030170">
    <property type="term" value="F:pyridoxal phosphate binding"/>
    <property type="evidence" value="ECO:0007669"/>
    <property type="project" value="InterPro"/>
</dbReference>
<evidence type="ECO:0000256" key="3">
    <source>
        <dbReference type="ARBA" id="ARBA00012912"/>
    </source>
</evidence>
<dbReference type="AlphaFoldDB" id="A0A9W4J0H0"/>
<dbReference type="GO" id="GO:0009450">
    <property type="term" value="P:gamma-aminobutyric acid catabolic process"/>
    <property type="evidence" value="ECO:0007669"/>
    <property type="project" value="TreeGrafter"/>
</dbReference>
<evidence type="ECO:0000256" key="8">
    <source>
        <dbReference type="ARBA" id="ARBA00030204"/>
    </source>
</evidence>
<evidence type="ECO:0000256" key="9">
    <source>
        <dbReference type="ARBA" id="ARBA00031787"/>
    </source>
</evidence>
<dbReference type="SUPFAM" id="SSF53383">
    <property type="entry name" value="PLP-dependent transferases"/>
    <property type="match status" value="1"/>
</dbReference>
<dbReference type="PIRSF" id="PIRSF000521">
    <property type="entry name" value="Transaminase_4ab_Lys_Orn"/>
    <property type="match status" value="1"/>
</dbReference>
<reference evidence="12" key="1">
    <citation type="submission" date="2021-07" db="EMBL/GenBank/DDBJ databases">
        <authorList>
            <person name="Branca A.L. A."/>
        </authorList>
    </citation>
    <scope>NUCLEOTIDE SEQUENCE</scope>
</reference>
<accession>A0A9W4J0H0</accession>
<name>A0A9W4J0H0_9EURO</name>
<evidence type="ECO:0000256" key="7">
    <source>
        <dbReference type="ARBA" id="ARBA00022898"/>
    </source>
</evidence>
<sequence>MVARAISVPVMDVPGSVSRSLLSRLGPKFDSRAVQFFADYSKSHDNLYAEAIFAYICLTSCSLSYSCYSIVDVDGNKFLGVYAQIASNAVGYNNPIVLEASRSNEMITALANRRCLGVYPGKSLADNIDRLMRIAPAGHSMPSKLHSFYHQLKKRGESSTPWTTEELESCLQNAEPGSPSLSILSFKNSFHGRGFGSLSTTRSKAIHELDVPAFDWPVAEFSELKYPLAEKKEGNDKEVKRCLAEVDRIMTSRRSPVSAIIVEPIQSEGGDNHAPPSFFQGLQDITKKHDALLIADEVQTGFGATGKFWAHEDWNLREPVDIVTFGKKVQIAGYFFVSTLINPNKAYRQFNTWMGDEAQLIICNAIIDEILQKQLLTKISKVGNALYASLKTLSEKHPQRIRNLRGEGCGTYILFDTDGAMALCGKMKLLGVIHPP</sequence>
<comment type="catalytic activity">
    <reaction evidence="10">
        <text>4-aminobutanoate + 2-oxoglutarate = succinate semialdehyde + L-glutamate</text>
        <dbReference type="Rhea" id="RHEA:23352"/>
        <dbReference type="ChEBI" id="CHEBI:16810"/>
        <dbReference type="ChEBI" id="CHEBI:29985"/>
        <dbReference type="ChEBI" id="CHEBI:57706"/>
        <dbReference type="ChEBI" id="CHEBI:59888"/>
        <dbReference type="EC" id="2.6.1.19"/>
    </reaction>
</comment>
<evidence type="ECO:0000256" key="2">
    <source>
        <dbReference type="ARBA" id="ARBA00008954"/>
    </source>
</evidence>
<evidence type="ECO:0000256" key="10">
    <source>
        <dbReference type="ARBA" id="ARBA00048021"/>
    </source>
</evidence>
<gene>
    <name evidence="12" type="ORF">PSALAMII_LOCUS4842</name>
</gene>
<proteinExistence type="inferred from homology"/>
<evidence type="ECO:0000256" key="11">
    <source>
        <dbReference type="RuleBase" id="RU003560"/>
    </source>
</evidence>
<dbReference type="Proteomes" id="UP001152592">
    <property type="component" value="Unassembled WGS sequence"/>
</dbReference>
<dbReference type="Gene3D" id="3.40.640.10">
    <property type="entry name" value="Type I PLP-dependent aspartate aminotransferase-like (Major domain)"/>
    <property type="match status" value="1"/>
</dbReference>
<evidence type="ECO:0000256" key="5">
    <source>
        <dbReference type="ARBA" id="ARBA00022576"/>
    </source>
</evidence>
<dbReference type="InterPro" id="IPR015424">
    <property type="entry name" value="PyrdxlP-dep_Trfase"/>
</dbReference>
<dbReference type="PANTHER" id="PTHR43206:SF1">
    <property type="entry name" value="4-AMINOBUTYRATE AMINOTRANSFERASE, MITOCHONDRIAL"/>
    <property type="match status" value="1"/>
</dbReference>
<dbReference type="Gene3D" id="3.90.1150.10">
    <property type="entry name" value="Aspartate Aminotransferase, domain 1"/>
    <property type="match status" value="1"/>
</dbReference>
<dbReference type="InterPro" id="IPR015422">
    <property type="entry name" value="PyrdxlP-dep_Trfase_small"/>
</dbReference>
<dbReference type="PANTHER" id="PTHR43206">
    <property type="entry name" value="AMINOTRANSFERASE"/>
    <property type="match status" value="1"/>
</dbReference>
<dbReference type="Pfam" id="PF00202">
    <property type="entry name" value="Aminotran_3"/>
    <property type="match status" value="1"/>
</dbReference>
<evidence type="ECO:0000313" key="12">
    <source>
        <dbReference type="EMBL" id="CAG8372963.1"/>
    </source>
</evidence>